<dbReference type="RefSeq" id="WP_313933479.1">
    <property type="nucleotide sequence ID" value="NZ_JANFPJ010000064.1"/>
</dbReference>
<evidence type="ECO:0000313" key="1">
    <source>
        <dbReference type="EMBL" id="MDT7526968.1"/>
    </source>
</evidence>
<evidence type="ECO:0000313" key="2">
    <source>
        <dbReference type="Proteomes" id="UP001305027"/>
    </source>
</evidence>
<evidence type="ECO:0008006" key="3">
    <source>
        <dbReference type="Google" id="ProtNLM"/>
    </source>
</evidence>
<proteinExistence type="predicted"/>
<keyword evidence="2" id="KW-1185">Reference proteome</keyword>
<dbReference type="PROSITE" id="PS51257">
    <property type="entry name" value="PROKAR_LIPOPROTEIN"/>
    <property type="match status" value="1"/>
</dbReference>
<name>A0ABU3KZP4_9GAMM</name>
<protein>
    <recommendedName>
        <fullName evidence="3">Lipoprotein</fullName>
    </recommendedName>
</protein>
<dbReference type="Proteomes" id="UP001305027">
    <property type="component" value="Unassembled WGS sequence"/>
</dbReference>
<dbReference type="EMBL" id="JANFPJ010000064">
    <property type="protein sequence ID" value="MDT7526968.1"/>
    <property type="molecule type" value="Genomic_DNA"/>
</dbReference>
<reference evidence="1 2" key="1">
    <citation type="submission" date="2022-07" db="EMBL/GenBank/DDBJ databases">
        <title>Pseudidiomarina sp. nov, a marine bacterium isolated from Pacific Ocean.</title>
        <authorList>
            <person name="Wang Y."/>
        </authorList>
    </citation>
    <scope>NUCLEOTIDE SEQUENCE [LARGE SCALE GENOMIC DNA]</scope>
    <source>
        <strain evidence="1 2">GXY010</strain>
    </source>
</reference>
<accession>A0ABU3KZP4</accession>
<sequence length="188" mass="20725">MKQLSIIIFIVLLACTDEDPKFIKWHGFSIPTAYVLGEIGGSGLYSIGAEERDDIAIELRSNVIDGNYVQYTLTLASNISNGEAKTKALNLAKNGGVLKKHESGLYKLSENNTSIHWQLVSPTYEGTNLIGVEPVAECSQLKSSPESCVFGFVDSDVYYTVSLSGRNISNYREVRELLKAKLSMWAVH</sequence>
<gene>
    <name evidence="1" type="ORF">NOG12_12915</name>
</gene>
<organism evidence="1 2">
    <name type="scientific">Pseudidiomarina fusca</name>
    <dbReference type="NCBI Taxonomy" id="2965078"/>
    <lineage>
        <taxon>Bacteria</taxon>
        <taxon>Pseudomonadati</taxon>
        <taxon>Pseudomonadota</taxon>
        <taxon>Gammaproteobacteria</taxon>
        <taxon>Alteromonadales</taxon>
        <taxon>Idiomarinaceae</taxon>
        <taxon>Pseudidiomarina</taxon>
    </lineage>
</organism>
<comment type="caution">
    <text evidence="1">The sequence shown here is derived from an EMBL/GenBank/DDBJ whole genome shotgun (WGS) entry which is preliminary data.</text>
</comment>